<dbReference type="EMBL" id="WBOF01000001">
    <property type="protein sequence ID" value="MQS15824.1"/>
    <property type="molecule type" value="Genomic_DNA"/>
</dbReference>
<dbReference type="Proteomes" id="UP000450000">
    <property type="component" value="Unassembled WGS sequence"/>
</dbReference>
<sequence length="155" mass="16726">MRHSLIELTVAAVLAEVVFALVGGVPAATAGAVLLTTAALLTARYVAGAGVGGSTWGRRPRLMEAYEPGLGDWRWTVRQGLDPQGDTGPLRTRLQRLFTVRLAEVHGLHLPADRERAAELLGPRLWPWIDPEAPAPAETFPAPVLRALVERLESL</sequence>
<reference evidence="1 2" key="1">
    <citation type="submission" date="2019-09" db="EMBL/GenBank/DDBJ databases">
        <title>Genome Sequences of Streptomyces kaniharaensis ATCC 21070.</title>
        <authorList>
            <person name="Zhu W."/>
            <person name="De Crecy-Lagard V."/>
            <person name="Richards N.G."/>
        </authorList>
    </citation>
    <scope>NUCLEOTIDE SEQUENCE [LARGE SCALE GENOMIC DNA]</scope>
    <source>
        <strain evidence="1 2">SF-557</strain>
    </source>
</reference>
<dbReference type="AlphaFoldDB" id="A0A6N7L0Y1"/>
<proteinExistence type="predicted"/>
<protein>
    <submittedName>
        <fullName evidence="1">Uncharacterized protein</fullName>
    </submittedName>
</protein>
<accession>A0A6N7L0Y1</accession>
<dbReference type="RefSeq" id="WP_195911178.1">
    <property type="nucleotide sequence ID" value="NZ_WBOF01000001.1"/>
</dbReference>
<name>A0A6N7L0Y1_9ACTN</name>
<comment type="caution">
    <text evidence="1">The sequence shown here is derived from an EMBL/GenBank/DDBJ whole genome shotgun (WGS) entry which is preliminary data.</text>
</comment>
<evidence type="ECO:0000313" key="1">
    <source>
        <dbReference type="EMBL" id="MQS15824.1"/>
    </source>
</evidence>
<gene>
    <name evidence="1" type="ORF">F7Q99_27040</name>
</gene>
<organism evidence="1 2">
    <name type="scientific">Streptomyces kaniharaensis</name>
    <dbReference type="NCBI Taxonomy" id="212423"/>
    <lineage>
        <taxon>Bacteria</taxon>
        <taxon>Bacillati</taxon>
        <taxon>Actinomycetota</taxon>
        <taxon>Actinomycetes</taxon>
        <taxon>Kitasatosporales</taxon>
        <taxon>Streptomycetaceae</taxon>
        <taxon>Streptomyces</taxon>
    </lineage>
</organism>
<evidence type="ECO:0000313" key="2">
    <source>
        <dbReference type="Proteomes" id="UP000450000"/>
    </source>
</evidence>
<keyword evidence="2" id="KW-1185">Reference proteome</keyword>